<protein>
    <submittedName>
        <fullName evidence="7">GAF domain-containing protein</fullName>
    </submittedName>
</protein>
<dbReference type="SUPFAM" id="SSF55874">
    <property type="entry name" value="ATPase domain of HSP90 chaperone/DNA topoisomerase II/histidine kinase"/>
    <property type="match status" value="1"/>
</dbReference>
<evidence type="ECO:0000313" key="8">
    <source>
        <dbReference type="Proteomes" id="UP000441389"/>
    </source>
</evidence>
<keyword evidence="5" id="KW-0675">Receptor</keyword>
<keyword evidence="2" id="KW-0600">Photoreceptor protein</keyword>
<evidence type="ECO:0000256" key="1">
    <source>
        <dbReference type="ARBA" id="ARBA00006402"/>
    </source>
</evidence>
<dbReference type="InterPro" id="IPR011495">
    <property type="entry name" value="Sig_transdc_His_kin_sub2_dim/P"/>
</dbReference>
<keyword evidence="3" id="KW-0716">Sensory transduction</keyword>
<dbReference type="PRINTS" id="PR01033">
    <property type="entry name" value="PHYTOCHROME"/>
</dbReference>
<dbReference type="Pfam" id="PF13581">
    <property type="entry name" value="HATPase_c_2"/>
    <property type="match status" value="1"/>
</dbReference>
<dbReference type="InterPro" id="IPR043150">
    <property type="entry name" value="Phytochrome_PHY_sf"/>
</dbReference>
<dbReference type="SMART" id="SM00065">
    <property type="entry name" value="GAF"/>
    <property type="match status" value="1"/>
</dbReference>
<dbReference type="EMBL" id="WQMS01000005">
    <property type="protein sequence ID" value="MVO77012.1"/>
    <property type="molecule type" value="Genomic_DNA"/>
</dbReference>
<dbReference type="SMART" id="SM00387">
    <property type="entry name" value="HATPase_c"/>
    <property type="match status" value="1"/>
</dbReference>
<dbReference type="InterPro" id="IPR016132">
    <property type="entry name" value="Phyto_chromo_attachment"/>
</dbReference>
<keyword evidence="8" id="KW-1185">Reference proteome</keyword>
<evidence type="ECO:0000256" key="5">
    <source>
        <dbReference type="ARBA" id="ARBA00023170"/>
    </source>
</evidence>
<evidence type="ECO:0000313" key="7">
    <source>
        <dbReference type="EMBL" id="MVO77012.1"/>
    </source>
</evidence>
<evidence type="ECO:0000256" key="2">
    <source>
        <dbReference type="ARBA" id="ARBA00022543"/>
    </source>
</evidence>
<dbReference type="InterPro" id="IPR036890">
    <property type="entry name" value="HATPase_C_sf"/>
</dbReference>
<dbReference type="AlphaFoldDB" id="A0A6I4IXU0"/>
<dbReference type="InterPro" id="IPR003594">
    <property type="entry name" value="HATPase_dom"/>
</dbReference>
<dbReference type="PANTHER" id="PTHR43065">
    <property type="entry name" value="SENSOR HISTIDINE KINASE"/>
    <property type="match status" value="1"/>
</dbReference>
<dbReference type="InterPro" id="IPR029016">
    <property type="entry name" value="GAF-like_dom_sf"/>
</dbReference>
<dbReference type="Gene3D" id="3.30.450.20">
    <property type="entry name" value="PAS domain"/>
    <property type="match status" value="2"/>
</dbReference>
<evidence type="ECO:0000256" key="3">
    <source>
        <dbReference type="ARBA" id="ARBA00022606"/>
    </source>
</evidence>
<dbReference type="Pfam" id="PF01590">
    <property type="entry name" value="GAF"/>
    <property type="match status" value="1"/>
</dbReference>
<dbReference type="InterPro" id="IPR035965">
    <property type="entry name" value="PAS-like_dom_sf"/>
</dbReference>
<keyword evidence="4" id="KW-0157">Chromophore</keyword>
<dbReference type="Pfam" id="PF00360">
    <property type="entry name" value="PHY"/>
    <property type="match status" value="1"/>
</dbReference>
<evidence type="ECO:0000256" key="4">
    <source>
        <dbReference type="ARBA" id="ARBA00022991"/>
    </source>
</evidence>
<accession>A0A6I4IXU0</accession>
<proteinExistence type="inferred from homology"/>
<gene>
    <name evidence="7" type="ORF">GON01_03545</name>
</gene>
<dbReference type="Gene3D" id="3.30.450.270">
    <property type="match status" value="1"/>
</dbReference>
<name>A0A6I4IXU0_9SPHN</name>
<dbReference type="GO" id="GO:0006355">
    <property type="term" value="P:regulation of DNA-templated transcription"/>
    <property type="evidence" value="ECO:0007669"/>
    <property type="project" value="InterPro"/>
</dbReference>
<dbReference type="Gene3D" id="3.30.565.10">
    <property type="entry name" value="Histidine kinase-like ATPase, C-terminal domain"/>
    <property type="match status" value="1"/>
</dbReference>
<dbReference type="SUPFAM" id="SSF55785">
    <property type="entry name" value="PYP-like sensor domain (PAS domain)"/>
    <property type="match status" value="1"/>
</dbReference>
<dbReference type="InterPro" id="IPR003018">
    <property type="entry name" value="GAF"/>
</dbReference>
<reference evidence="7 8" key="1">
    <citation type="submission" date="2019-12" db="EMBL/GenBank/DDBJ databases">
        <authorList>
            <person name="Huq M.A."/>
        </authorList>
    </citation>
    <scope>NUCLEOTIDE SEQUENCE [LARGE SCALE GENOMIC DNA]</scope>
    <source>
        <strain evidence="7 8">MAH-20</strain>
    </source>
</reference>
<dbReference type="GO" id="GO:0009584">
    <property type="term" value="P:detection of visible light"/>
    <property type="evidence" value="ECO:0007669"/>
    <property type="project" value="InterPro"/>
</dbReference>
<dbReference type="Pfam" id="PF08446">
    <property type="entry name" value="PAS_2"/>
    <property type="match status" value="1"/>
</dbReference>
<comment type="similarity">
    <text evidence="1">In the N-terminal section; belongs to the phytochrome family.</text>
</comment>
<dbReference type="Pfam" id="PF07568">
    <property type="entry name" value="HisKA_2"/>
    <property type="match status" value="1"/>
</dbReference>
<dbReference type="PANTHER" id="PTHR43065:SF42">
    <property type="entry name" value="TWO-COMPONENT SENSOR PPRA"/>
    <property type="match status" value="1"/>
</dbReference>
<dbReference type="GO" id="GO:0009881">
    <property type="term" value="F:photoreceptor activity"/>
    <property type="evidence" value="ECO:0007669"/>
    <property type="project" value="UniProtKB-KW"/>
</dbReference>
<dbReference type="Gene3D" id="3.30.450.40">
    <property type="match status" value="1"/>
</dbReference>
<organism evidence="7 8">
    <name type="scientific">Sphingomonas horti</name>
    <dbReference type="NCBI Taxonomy" id="2682842"/>
    <lineage>
        <taxon>Bacteria</taxon>
        <taxon>Pseudomonadati</taxon>
        <taxon>Pseudomonadota</taxon>
        <taxon>Alphaproteobacteria</taxon>
        <taxon>Sphingomonadales</taxon>
        <taxon>Sphingomonadaceae</taxon>
        <taxon>Sphingomonas</taxon>
    </lineage>
</organism>
<dbReference type="PROSITE" id="PS50046">
    <property type="entry name" value="PHYTOCHROME_2"/>
    <property type="match status" value="1"/>
</dbReference>
<feature type="domain" description="Phytochrome chromophore attachment site" evidence="6">
    <location>
        <begin position="135"/>
        <end position="273"/>
    </location>
</feature>
<dbReference type="RefSeq" id="WP_157026008.1">
    <property type="nucleotide sequence ID" value="NZ_WQMS01000005.1"/>
</dbReference>
<dbReference type="SUPFAM" id="SSF55781">
    <property type="entry name" value="GAF domain-like"/>
    <property type="match status" value="2"/>
</dbReference>
<dbReference type="InterPro" id="IPR001294">
    <property type="entry name" value="Phytochrome"/>
</dbReference>
<dbReference type="Proteomes" id="UP000441389">
    <property type="component" value="Unassembled WGS sequence"/>
</dbReference>
<comment type="caution">
    <text evidence="7">The sequence shown here is derived from an EMBL/GenBank/DDBJ whole genome shotgun (WGS) entry which is preliminary data.</text>
</comment>
<dbReference type="InterPro" id="IPR013654">
    <property type="entry name" value="PAS_2"/>
</dbReference>
<evidence type="ECO:0000259" key="6">
    <source>
        <dbReference type="PROSITE" id="PS50046"/>
    </source>
</evidence>
<sequence>MHTADLLSCESEPIHIPGAIQPHGLLLVADAASLNVVGGAGAIEERLVSDWSGEPLSRLLGQDVAGQVAASPPDVRTLPLEARVAGRSEYFDAVMHRAGSHLLVELEPSPGPPPGAMQMLARLDGMARAFEQASSMAELCQRAAKAIRAITGFDRVMIYQFIDDAAGRVLAEDRDPSLESFLHHHFPGSDIPRQARALYLRNRARSIPTVDYQPAPLRPVSLGSIDLSDVGLRSVSPVHLQYLRNMGVASSASFSIVRDSSLWGLVACHHRTPFAISRETSIAASALANALSRQIAAREQHLAYETRLRLRAAVDELAGSFEDDRALDVILSETGENLRRIFEADAFVYVADDHLQQHGVVPLPEEIGTLAAWVREKAGGAAFSTHTLSQLYPPAAAWPELASGVLAVPLAEQGCMLLWLRVERVEEVRWAGEPHKLHQSGADIPLSPRRSFASWAETVRARARSWSIEEIDAARRLARRLDEARNHRRIRALNRELRVTLDERDALLAQKDLLMREVDHRVQNSLQMVTSYLMLQARDAGPGPLADRLAEAQARLSAVGLVHRRLYRTDHPASLELGDYLADLLGDLRQALGKEWAPLLTERLAAILVPTDRAVPIGLVMTELVINAVKYAYDGRPGPIQVVLERHGAEFRMTVSDRGKGRDTSGTVEGSGFGSRMIAATVRRLGGSLEEMEGSPGLRTTLTARIAK</sequence>
<dbReference type="InterPro" id="IPR013515">
    <property type="entry name" value="Phytochrome_cen-reg"/>
</dbReference>